<name>A0A0B2W6L8_TOXCA</name>
<protein>
    <submittedName>
        <fullName evidence="3">Selenium-binding protein 1</fullName>
    </submittedName>
</protein>
<proteinExistence type="inferred from homology"/>
<evidence type="ECO:0000313" key="4">
    <source>
        <dbReference type="Proteomes" id="UP000031036"/>
    </source>
</evidence>
<gene>
    <name evidence="3" type="primary">selenbp1</name>
    <name evidence="3" type="ORF">Tcan_05684</name>
</gene>
<dbReference type="OrthoDB" id="10252446at2759"/>
<dbReference type="PANTHER" id="PTHR23300:SF0">
    <property type="entry name" value="METHANETHIOL OXIDASE"/>
    <property type="match status" value="1"/>
</dbReference>
<dbReference type="PANTHER" id="PTHR23300">
    <property type="entry name" value="METHANETHIOL OXIDASE"/>
    <property type="match status" value="1"/>
</dbReference>
<evidence type="ECO:0000313" key="3">
    <source>
        <dbReference type="EMBL" id="KHN88915.1"/>
    </source>
</evidence>
<dbReference type="SUPFAM" id="SSF75011">
    <property type="entry name" value="3-carboxy-cis,cis-mucoante lactonizing enzyme"/>
    <property type="match status" value="1"/>
</dbReference>
<evidence type="ECO:0000256" key="2">
    <source>
        <dbReference type="ARBA" id="ARBA00023266"/>
    </source>
</evidence>
<dbReference type="STRING" id="6265.A0A0B2W6L8"/>
<reference evidence="3 4" key="1">
    <citation type="submission" date="2014-11" db="EMBL/GenBank/DDBJ databases">
        <title>Genetic blueprint of the zoonotic pathogen Toxocara canis.</title>
        <authorList>
            <person name="Zhu X.-Q."/>
            <person name="Korhonen P.K."/>
            <person name="Cai H."/>
            <person name="Young N.D."/>
            <person name="Nejsum P."/>
            <person name="von Samson-Himmelstjerna G."/>
            <person name="Boag P.R."/>
            <person name="Tan P."/>
            <person name="Li Q."/>
            <person name="Min J."/>
            <person name="Yang Y."/>
            <person name="Wang X."/>
            <person name="Fang X."/>
            <person name="Hall R.S."/>
            <person name="Hofmann A."/>
            <person name="Sternberg P.W."/>
            <person name="Jex A.R."/>
            <person name="Gasser R.B."/>
        </authorList>
    </citation>
    <scope>NUCLEOTIDE SEQUENCE [LARGE SCALE GENOMIC DNA]</scope>
    <source>
        <strain evidence="3">PN_DK_2014</strain>
    </source>
</reference>
<keyword evidence="4" id="KW-1185">Reference proteome</keyword>
<dbReference type="Pfam" id="PF05694">
    <property type="entry name" value="SBP56"/>
    <property type="match status" value="1"/>
</dbReference>
<organism evidence="3 4">
    <name type="scientific">Toxocara canis</name>
    <name type="common">Canine roundworm</name>
    <dbReference type="NCBI Taxonomy" id="6265"/>
    <lineage>
        <taxon>Eukaryota</taxon>
        <taxon>Metazoa</taxon>
        <taxon>Ecdysozoa</taxon>
        <taxon>Nematoda</taxon>
        <taxon>Chromadorea</taxon>
        <taxon>Rhabditida</taxon>
        <taxon>Spirurina</taxon>
        <taxon>Ascaridomorpha</taxon>
        <taxon>Ascaridoidea</taxon>
        <taxon>Toxocaridae</taxon>
        <taxon>Toxocara</taxon>
    </lineage>
</organism>
<dbReference type="InterPro" id="IPR008826">
    <property type="entry name" value="Se-bd"/>
</dbReference>
<dbReference type="OMA" id="AYDFWWH"/>
<keyword evidence="2" id="KW-0711">Selenium</keyword>
<comment type="caution">
    <text evidence="3">The sequence shown here is derived from an EMBL/GenBank/DDBJ whole genome shotgun (WGS) entry which is preliminary data.</text>
</comment>
<dbReference type="EMBL" id="JPKZ01000157">
    <property type="protein sequence ID" value="KHN88915.1"/>
    <property type="molecule type" value="Genomic_DNA"/>
</dbReference>
<dbReference type="GO" id="GO:0008430">
    <property type="term" value="F:selenium binding"/>
    <property type="evidence" value="ECO:0007669"/>
    <property type="project" value="InterPro"/>
</dbReference>
<dbReference type="AlphaFoldDB" id="A0A0B2W6L8"/>
<sequence>MLCGANTQGKPCPRHCAAFLTEVMILACELRKKCACGPGYASPEDAFLNGPKEKFLFVTCPNTDTSKPDIVVSVDVDPTSTTFCNVISRVDLPNSGDEVHHSGWNACSSCYGDKNAKRSHLVVPCFISSRVYFIDTTDPKNLKLYKTLEPEALFEHDVSFPHTTHCLADGKIMMSTLGDSGGNHKGEFLLVNNQSFHAVGTWISKDSERPEFNYDFWYQPRQNVMISTEWGAPAAIRQGFHMDHVKQGLYGSKVHIWDWKHHVLKQSIKLEGAHGAIPLEVRFFHEPTSTHCFVGTALGSAVYHIYKPEAQEGFVAEEVIAIPPKDVENWALSQMPALITDILISMDDKFLYLSCWLHGDVRQYDISDPFHPKLVGQVFIGGSIHEETAVIIKEDPELLERPATRYVKGQRIEGGPQMLQLSLDGKRLYVTTSLLRKWDEQFYPKMRRTGSRMLQIDVNTAEGGLQLNEEFLVDFGALQGGPFYAHEMRYPNGDCTSDIWV</sequence>
<accession>A0A0B2W6L8</accession>
<comment type="similarity">
    <text evidence="1">Belongs to the selenium-binding protein family.</text>
</comment>
<evidence type="ECO:0000256" key="1">
    <source>
        <dbReference type="ARBA" id="ARBA00005606"/>
    </source>
</evidence>
<dbReference type="Proteomes" id="UP000031036">
    <property type="component" value="Unassembled WGS sequence"/>
</dbReference>